<evidence type="ECO:0000256" key="3">
    <source>
        <dbReference type="ARBA" id="ARBA00022490"/>
    </source>
</evidence>
<feature type="region of interest" description="Disordered" evidence="6">
    <location>
        <begin position="440"/>
        <end position="504"/>
    </location>
</feature>
<name>A0A8J4Z4Y4_CHIOP</name>
<keyword evidence="3" id="KW-0963">Cytoplasm</keyword>
<protein>
    <submittedName>
        <fullName evidence="8">Enkurin domain-containing protein 1</fullName>
    </submittedName>
</protein>
<comment type="subcellular location">
    <subcellularLocation>
        <location evidence="1">Cell projection</location>
        <location evidence="1">Cilium</location>
    </subcellularLocation>
    <subcellularLocation>
        <location evidence="2">Cytoplasm</location>
        <location evidence="2">Cytoskeleton</location>
    </subcellularLocation>
</comment>
<sequence>MRDGGRVSLPAVRRGLSPEGCRNRERQSQGSLTIGVQGVTVYPTERASRSQSTFLQENVRRLKEIQAKCRGREQPSRRHQPLRATRGTSANTTTTSFLTKTGGPANAESPMKPGEGVTLAGRGDSAHSDYYSLSEDPPDPPPPTHPQYPAQGWSANTTHTRHNASSRPHSPVVLRPLTTSAQQPLDSDQLLLLPDAGLSRDMRKMRMDSLVSRISSQRPACEKDYHQHYRSIENQHRQLLDATERINSSSGDGASCEDTTRTKGGQARAGTPPKMIRSYSFDRGTHGRRREGSVERKAKAGVPGELKALKKLNHRPSSPSPSSSSFSSPQPARRSSRNVTKTGRLTQDTSGGQDVAVRQLTWGGKNAMTEPTNKSKLTRSGAVQRAKNAVDQASNDTQPTRTNPTSRPESPWTDAKQDAHDIASCSGETNLNSSFSSNCDFYPEGHEEPESPRLANREDLKLVIRPDSQSTTREHGTNDPNQEHWDSSFNNLDFPLNSEGDIEEPAGHLDSAERIQHSSTPYEQTEAAEHEGVFVSRLNGRIDDSGGRDGGDSSHTPTTVTSSVLCEEDGAAASTATSTKSWKKEQQQNKTRGDTLRRSQSLKNVAHTPGEPPPHYQIGKIPSYLQARKEEKHRQEELARNVDPNCPPGHQPLPDHERLNTLQLLHKSQTQVLQELSSLPVAQDTLRVKRARLALEEKLTQIEDGMRIFSQPRVYIMNDE</sequence>
<dbReference type="GO" id="GO:0005929">
    <property type="term" value="C:cilium"/>
    <property type="evidence" value="ECO:0007669"/>
    <property type="project" value="UniProtKB-SubCell"/>
</dbReference>
<feature type="compositionally biased region" description="Basic and acidic residues" evidence="6">
    <location>
        <begin position="582"/>
        <end position="597"/>
    </location>
</feature>
<feature type="compositionally biased region" description="Low complexity" evidence="6">
    <location>
        <begin position="553"/>
        <end position="564"/>
    </location>
</feature>
<evidence type="ECO:0000259" key="7">
    <source>
        <dbReference type="PROSITE" id="PS51665"/>
    </source>
</evidence>
<reference evidence="8" key="1">
    <citation type="submission" date="2020-07" db="EMBL/GenBank/DDBJ databases">
        <title>The High-quality genome of the commercially important snow crab, Chionoecetes opilio.</title>
        <authorList>
            <person name="Jeong J.-H."/>
            <person name="Ryu S."/>
        </authorList>
    </citation>
    <scope>NUCLEOTIDE SEQUENCE</scope>
    <source>
        <strain evidence="8">MADBK_172401_WGS</strain>
        <tissue evidence="8">Digestive gland</tissue>
    </source>
</reference>
<feature type="region of interest" description="Disordered" evidence="6">
    <location>
        <begin position="539"/>
        <end position="617"/>
    </location>
</feature>
<evidence type="ECO:0000256" key="2">
    <source>
        <dbReference type="ARBA" id="ARBA00004245"/>
    </source>
</evidence>
<feature type="region of interest" description="Disordered" evidence="6">
    <location>
        <begin position="1"/>
        <end position="32"/>
    </location>
</feature>
<accession>A0A8J4Z4Y4</accession>
<feature type="region of interest" description="Disordered" evidence="6">
    <location>
        <begin position="245"/>
        <end position="419"/>
    </location>
</feature>
<feature type="compositionally biased region" description="Low complexity" evidence="6">
    <location>
        <begin position="571"/>
        <end position="580"/>
    </location>
</feature>
<feature type="region of interest" description="Disordered" evidence="6">
    <location>
        <begin position="65"/>
        <end position="172"/>
    </location>
</feature>
<feature type="compositionally biased region" description="Polar residues" evidence="6">
    <location>
        <begin position="391"/>
        <end position="408"/>
    </location>
</feature>
<evidence type="ECO:0000256" key="5">
    <source>
        <dbReference type="ARBA" id="ARBA00023273"/>
    </source>
</evidence>
<evidence type="ECO:0000256" key="6">
    <source>
        <dbReference type="SAM" id="MobiDB-lite"/>
    </source>
</evidence>
<keyword evidence="5" id="KW-0966">Cell projection</keyword>
<evidence type="ECO:0000256" key="4">
    <source>
        <dbReference type="ARBA" id="ARBA00023212"/>
    </source>
</evidence>
<proteinExistence type="predicted"/>
<feature type="compositionally biased region" description="Basic and acidic residues" evidence="6">
    <location>
        <begin position="540"/>
        <end position="552"/>
    </location>
</feature>
<feature type="compositionally biased region" description="Basic and acidic residues" evidence="6">
    <location>
        <begin position="65"/>
        <end position="76"/>
    </location>
</feature>
<evidence type="ECO:0000313" key="9">
    <source>
        <dbReference type="Proteomes" id="UP000770661"/>
    </source>
</evidence>
<dbReference type="AlphaFoldDB" id="A0A8J4Z4Y4"/>
<feature type="compositionally biased region" description="Polar residues" evidence="6">
    <location>
        <begin position="338"/>
        <end position="352"/>
    </location>
</feature>
<feature type="domain" description="Enkurin" evidence="7">
    <location>
        <begin position="625"/>
        <end position="717"/>
    </location>
</feature>
<gene>
    <name evidence="8" type="primary">ENKD1</name>
    <name evidence="8" type="ORF">GWK47_028424</name>
</gene>
<keyword evidence="4" id="KW-0206">Cytoskeleton</keyword>
<organism evidence="8 9">
    <name type="scientific">Chionoecetes opilio</name>
    <name type="common">Atlantic snow crab</name>
    <name type="synonym">Cancer opilio</name>
    <dbReference type="NCBI Taxonomy" id="41210"/>
    <lineage>
        <taxon>Eukaryota</taxon>
        <taxon>Metazoa</taxon>
        <taxon>Ecdysozoa</taxon>
        <taxon>Arthropoda</taxon>
        <taxon>Crustacea</taxon>
        <taxon>Multicrustacea</taxon>
        <taxon>Malacostraca</taxon>
        <taxon>Eumalacostraca</taxon>
        <taxon>Eucarida</taxon>
        <taxon>Decapoda</taxon>
        <taxon>Pleocyemata</taxon>
        <taxon>Brachyura</taxon>
        <taxon>Eubrachyura</taxon>
        <taxon>Majoidea</taxon>
        <taxon>Majidae</taxon>
        <taxon>Chionoecetes</taxon>
    </lineage>
</organism>
<dbReference type="PANTHER" id="PTHR21490">
    <property type="entry name" value="ENKURIN-RELATED"/>
    <property type="match status" value="1"/>
</dbReference>
<evidence type="ECO:0000256" key="1">
    <source>
        <dbReference type="ARBA" id="ARBA00004138"/>
    </source>
</evidence>
<evidence type="ECO:0000313" key="8">
    <source>
        <dbReference type="EMBL" id="KAG0730355.1"/>
    </source>
</evidence>
<dbReference type="PANTHER" id="PTHR21490:SF2">
    <property type="entry name" value="ENKURIN DOMAIN-CONTAINING PROTEIN 1"/>
    <property type="match status" value="1"/>
</dbReference>
<dbReference type="GO" id="GO:0005881">
    <property type="term" value="C:cytoplasmic microtubule"/>
    <property type="evidence" value="ECO:0007669"/>
    <property type="project" value="TreeGrafter"/>
</dbReference>
<dbReference type="PROSITE" id="PS51665">
    <property type="entry name" value="ENKURIN"/>
    <property type="match status" value="1"/>
</dbReference>
<dbReference type="EMBL" id="JACEEZ010000258">
    <property type="protein sequence ID" value="KAG0730355.1"/>
    <property type="molecule type" value="Genomic_DNA"/>
</dbReference>
<comment type="caution">
    <text evidence="8">The sequence shown here is derived from an EMBL/GenBank/DDBJ whole genome shotgun (WGS) entry which is preliminary data.</text>
</comment>
<feature type="compositionally biased region" description="Basic and acidic residues" evidence="6">
    <location>
        <begin position="443"/>
        <end position="464"/>
    </location>
</feature>
<feature type="compositionally biased region" description="Low complexity" evidence="6">
    <location>
        <begin position="83"/>
        <end position="102"/>
    </location>
</feature>
<dbReference type="InterPro" id="IPR027012">
    <property type="entry name" value="Enkurin_dom"/>
</dbReference>
<dbReference type="Pfam" id="PF13864">
    <property type="entry name" value="Enkurin"/>
    <property type="match status" value="1"/>
</dbReference>
<dbReference type="Proteomes" id="UP000770661">
    <property type="component" value="Unassembled WGS sequence"/>
</dbReference>
<dbReference type="InterPro" id="IPR052102">
    <property type="entry name" value="Enkurin_domain-protein"/>
</dbReference>
<keyword evidence="9" id="KW-1185">Reference proteome</keyword>
<feature type="compositionally biased region" description="Basic and acidic residues" evidence="6">
    <location>
        <begin position="472"/>
        <end position="486"/>
    </location>
</feature>
<dbReference type="OrthoDB" id="10264920at2759"/>
<feature type="compositionally biased region" description="Low complexity" evidence="6">
    <location>
        <begin position="315"/>
        <end position="333"/>
    </location>
</feature>